<gene>
    <name evidence="1" type="ORF">CLV58_101362</name>
</gene>
<proteinExistence type="predicted"/>
<evidence type="ECO:0000313" key="1">
    <source>
        <dbReference type="EMBL" id="PRY47294.1"/>
    </source>
</evidence>
<dbReference type="EMBL" id="PVTE01000001">
    <property type="protein sequence ID" value="PRY47294.1"/>
    <property type="molecule type" value="Genomic_DNA"/>
</dbReference>
<keyword evidence="2" id="KW-1185">Reference proteome</keyword>
<dbReference type="Proteomes" id="UP000238375">
    <property type="component" value="Unassembled WGS sequence"/>
</dbReference>
<sequence>MLQQTANGSKVSGYHLYQIQFYFISNITLASALRECQLRRGFDARIEPERLCTRQFDLREIRVGGV</sequence>
<evidence type="ECO:0000313" key="2">
    <source>
        <dbReference type="Proteomes" id="UP000238375"/>
    </source>
</evidence>
<comment type="caution">
    <text evidence="1">The sequence shown here is derived from an EMBL/GenBank/DDBJ whole genome shotgun (WGS) entry which is preliminary data.</text>
</comment>
<name>A0A2T0TNJ6_9BACT</name>
<dbReference type="AlphaFoldDB" id="A0A2T0TNJ6"/>
<accession>A0A2T0TNJ6</accession>
<organism evidence="1 2">
    <name type="scientific">Spirosoma oryzae</name>
    <dbReference type="NCBI Taxonomy" id="1469603"/>
    <lineage>
        <taxon>Bacteria</taxon>
        <taxon>Pseudomonadati</taxon>
        <taxon>Bacteroidota</taxon>
        <taxon>Cytophagia</taxon>
        <taxon>Cytophagales</taxon>
        <taxon>Cytophagaceae</taxon>
        <taxon>Spirosoma</taxon>
    </lineage>
</organism>
<protein>
    <submittedName>
        <fullName evidence="1">Uncharacterized protein</fullName>
    </submittedName>
</protein>
<reference evidence="1 2" key="1">
    <citation type="submission" date="2018-03" db="EMBL/GenBank/DDBJ databases">
        <title>Genomic Encyclopedia of Archaeal and Bacterial Type Strains, Phase II (KMG-II): from individual species to whole genera.</title>
        <authorList>
            <person name="Goeker M."/>
        </authorList>
    </citation>
    <scope>NUCLEOTIDE SEQUENCE [LARGE SCALE GENOMIC DNA]</scope>
    <source>
        <strain evidence="1 2">DSM 28354</strain>
    </source>
</reference>